<evidence type="ECO:0000313" key="2">
    <source>
        <dbReference type="Proteomes" id="UP000594638"/>
    </source>
</evidence>
<organism evidence="1 2">
    <name type="scientific">Olea europaea subsp. europaea</name>
    <dbReference type="NCBI Taxonomy" id="158383"/>
    <lineage>
        <taxon>Eukaryota</taxon>
        <taxon>Viridiplantae</taxon>
        <taxon>Streptophyta</taxon>
        <taxon>Embryophyta</taxon>
        <taxon>Tracheophyta</taxon>
        <taxon>Spermatophyta</taxon>
        <taxon>Magnoliopsida</taxon>
        <taxon>eudicotyledons</taxon>
        <taxon>Gunneridae</taxon>
        <taxon>Pentapetalae</taxon>
        <taxon>asterids</taxon>
        <taxon>lamiids</taxon>
        <taxon>Lamiales</taxon>
        <taxon>Oleaceae</taxon>
        <taxon>Oleeae</taxon>
        <taxon>Olea</taxon>
    </lineage>
</organism>
<reference evidence="1 2" key="1">
    <citation type="submission" date="2019-12" db="EMBL/GenBank/DDBJ databases">
        <authorList>
            <person name="Alioto T."/>
            <person name="Alioto T."/>
            <person name="Gomez Garrido J."/>
        </authorList>
    </citation>
    <scope>NUCLEOTIDE SEQUENCE [LARGE SCALE GENOMIC DNA]</scope>
</reference>
<dbReference type="EMBL" id="CACTIH010009075">
    <property type="protein sequence ID" value="CAA3022718.1"/>
    <property type="molecule type" value="Genomic_DNA"/>
</dbReference>
<gene>
    <name evidence="1" type="ORF">OLEA9_A059182</name>
</gene>
<proteinExistence type="predicted"/>
<dbReference type="Proteomes" id="UP000594638">
    <property type="component" value="Unassembled WGS sequence"/>
</dbReference>
<keyword evidence="2" id="KW-1185">Reference proteome</keyword>
<dbReference type="AlphaFoldDB" id="A0A8S0UXL3"/>
<protein>
    <submittedName>
        <fullName evidence="1">Uncharacterized protein</fullName>
    </submittedName>
</protein>
<dbReference type="Gramene" id="OE9A059182T1">
    <property type="protein sequence ID" value="OE9A059182C1"/>
    <property type="gene ID" value="OE9A059182"/>
</dbReference>
<sequence length="114" mass="12491">MASSSETSPESSPLQGGLLLHDLFFGELPLSGVFFFMAYSLETFPYQESTYSGASATDSGLQLKDLLSFGLRRGSLLELWWTSLKARQHALRPSLKAPRLTYGGTSTDPLNNLN</sequence>
<evidence type="ECO:0000313" key="1">
    <source>
        <dbReference type="EMBL" id="CAA3022718.1"/>
    </source>
</evidence>
<accession>A0A8S0UXL3</accession>
<comment type="caution">
    <text evidence="1">The sequence shown here is derived from an EMBL/GenBank/DDBJ whole genome shotgun (WGS) entry which is preliminary data.</text>
</comment>
<name>A0A8S0UXL3_OLEEU</name>